<evidence type="ECO:0000313" key="2">
    <source>
        <dbReference type="EMBL" id="GAA4349177.1"/>
    </source>
</evidence>
<dbReference type="EMBL" id="BAABGZ010000010">
    <property type="protein sequence ID" value="GAA4349177.1"/>
    <property type="molecule type" value="Genomic_DNA"/>
</dbReference>
<dbReference type="Pfam" id="PF08906">
    <property type="entry name" value="T6SS_Tdi1_C"/>
    <property type="match status" value="1"/>
</dbReference>
<evidence type="ECO:0000313" key="3">
    <source>
        <dbReference type="Proteomes" id="UP001501153"/>
    </source>
</evidence>
<gene>
    <name evidence="2" type="ORF">GCM10023185_05690</name>
</gene>
<accession>A0ABP8I123</accession>
<keyword evidence="3" id="KW-1185">Reference proteome</keyword>
<comment type="caution">
    <text evidence="2">The sequence shown here is derived from an EMBL/GenBank/DDBJ whole genome shotgun (WGS) entry which is preliminary data.</text>
</comment>
<dbReference type="InterPro" id="IPR015002">
    <property type="entry name" value="T6SS_Tdi1_C"/>
</dbReference>
<evidence type="ECO:0000259" key="1">
    <source>
        <dbReference type="Pfam" id="PF08906"/>
    </source>
</evidence>
<dbReference type="Proteomes" id="UP001501153">
    <property type="component" value="Unassembled WGS sequence"/>
</dbReference>
<organism evidence="2 3">
    <name type="scientific">Hymenobacter saemangeumensis</name>
    <dbReference type="NCBI Taxonomy" id="1084522"/>
    <lineage>
        <taxon>Bacteria</taxon>
        <taxon>Pseudomonadati</taxon>
        <taxon>Bacteroidota</taxon>
        <taxon>Cytophagia</taxon>
        <taxon>Cytophagales</taxon>
        <taxon>Hymenobacteraceae</taxon>
        <taxon>Hymenobacter</taxon>
    </lineage>
</organism>
<reference evidence="3" key="1">
    <citation type="journal article" date="2019" name="Int. J. Syst. Evol. Microbiol.">
        <title>The Global Catalogue of Microorganisms (GCM) 10K type strain sequencing project: providing services to taxonomists for standard genome sequencing and annotation.</title>
        <authorList>
            <consortium name="The Broad Institute Genomics Platform"/>
            <consortium name="The Broad Institute Genome Sequencing Center for Infectious Disease"/>
            <person name="Wu L."/>
            <person name="Ma J."/>
        </authorList>
    </citation>
    <scope>NUCLEOTIDE SEQUENCE [LARGE SCALE GENOMIC DNA]</scope>
    <source>
        <strain evidence="3">JCM 17923</strain>
    </source>
</reference>
<dbReference type="RefSeq" id="WP_345233625.1">
    <property type="nucleotide sequence ID" value="NZ_BAABGZ010000010.1"/>
</dbReference>
<protein>
    <recommendedName>
        <fullName evidence="1">T6SS immunity protein Tdi1 C-terminal domain-containing protein</fullName>
    </recommendedName>
</protein>
<name>A0ABP8I123_9BACT</name>
<feature type="domain" description="T6SS immunity protein Tdi1 C-terminal" evidence="1">
    <location>
        <begin position="70"/>
        <end position="139"/>
    </location>
</feature>
<sequence length="156" mass="17638">MEDLSHYLIQTELVDTTKVLSTWNWLIQSDKAIAALTKMGDAVLIDNSNNLYHLDTGLGELYLLGQDRYQFLDGTLNPDVYEDILSLRLVDELEAANKYLETNQVYPFYQLPLMGGAYAADNIYCLDIYEHFGLTGEIHLQLSGLPDGTEVILKTE</sequence>
<proteinExistence type="predicted"/>